<gene>
    <name evidence="8" type="ORF">J437_LFUL017593</name>
</gene>
<keyword evidence="9" id="KW-1185">Reference proteome</keyword>
<dbReference type="InterPro" id="IPR032466">
    <property type="entry name" value="Metal_Hydrolase"/>
</dbReference>
<keyword evidence="3 7" id="KW-0479">Metal-binding</keyword>
<evidence type="ECO:0000256" key="5">
    <source>
        <dbReference type="ARBA" id="ARBA00039767"/>
    </source>
</evidence>
<evidence type="ECO:0000256" key="1">
    <source>
        <dbReference type="ARBA" id="ARBA00009275"/>
    </source>
</evidence>
<dbReference type="Proteomes" id="UP000792457">
    <property type="component" value="Unassembled WGS sequence"/>
</dbReference>
<dbReference type="OrthoDB" id="6079689at2759"/>
<feature type="binding site" evidence="7">
    <location>
        <position position="219"/>
    </location>
    <ligand>
        <name>a divalent metal cation</name>
        <dbReference type="ChEBI" id="CHEBI:60240"/>
        <label>2</label>
    </ligand>
</feature>
<evidence type="ECO:0000256" key="4">
    <source>
        <dbReference type="ARBA" id="ARBA00022801"/>
    </source>
</evidence>
<name>A0A8K0KS42_LADFU</name>
<organism evidence="8 9">
    <name type="scientific">Ladona fulva</name>
    <name type="common">Scarce chaser dragonfly</name>
    <name type="synonym">Libellula fulva</name>
    <dbReference type="NCBI Taxonomy" id="123851"/>
    <lineage>
        <taxon>Eukaryota</taxon>
        <taxon>Metazoa</taxon>
        <taxon>Ecdysozoa</taxon>
        <taxon>Arthropoda</taxon>
        <taxon>Hexapoda</taxon>
        <taxon>Insecta</taxon>
        <taxon>Pterygota</taxon>
        <taxon>Palaeoptera</taxon>
        <taxon>Odonata</taxon>
        <taxon>Epiprocta</taxon>
        <taxon>Anisoptera</taxon>
        <taxon>Libelluloidea</taxon>
        <taxon>Libellulidae</taxon>
        <taxon>Ladona</taxon>
    </lineage>
</organism>
<comment type="caution">
    <text evidence="8">The sequence shown here is derived from an EMBL/GenBank/DDBJ whole genome shotgun (WGS) entry which is preliminary data.</text>
</comment>
<dbReference type="InterPro" id="IPR001130">
    <property type="entry name" value="TatD-like"/>
</dbReference>
<dbReference type="PIRSF" id="PIRSF005902">
    <property type="entry name" value="DNase_TatD"/>
    <property type="match status" value="1"/>
</dbReference>
<reference evidence="8" key="1">
    <citation type="submission" date="2013-04" db="EMBL/GenBank/DDBJ databases">
        <authorList>
            <person name="Qu J."/>
            <person name="Murali S.C."/>
            <person name="Bandaranaike D."/>
            <person name="Bellair M."/>
            <person name="Blankenburg K."/>
            <person name="Chao H."/>
            <person name="Dinh H."/>
            <person name="Doddapaneni H."/>
            <person name="Downs B."/>
            <person name="Dugan-Rocha S."/>
            <person name="Elkadiri S."/>
            <person name="Gnanaolivu R.D."/>
            <person name="Hernandez B."/>
            <person name="Javaid M."/>
            <person name="Jayaseelan J.C."/>
            <person name="Lee S."/>
            <person name="Li M."/>
            <person name="Ming W."/>
            <person name="Munidasa M."/>
            <person name="Muniz J."/>
            <person name="Nguyen L."/>
            <person name="Ongeri F."/>
            <person name="Osuji N."/>
            <person name="Pu L.-L."/>
            <person name="Puazo M."/>
            <person name="Qu C."/>
            <person name="Quiroz J."/>
            <person name="Raj R."/>
            <person name="Weissenberger G."/>
            <person name="Xin Y."/>
            <person name="Zou X."/>
            <person name="Han Y."/>
            <person name="Richards S."/>
            <person name="Worley K."/>
            <person name="Muzny D."/>
            <person name="Gibbs R."/>
        </authorList>
    </citation>
    <scope>NUCLEOTIDE SEQUENCE</scope>
    <source>
        <strain evidence="8">Sampled in the wild</strain>
    </source>
</reference>
<evidence type="ECO:0000256" key="2">
    <source>
        <dbReference type="ARBA" id="ARBA00022722"/>
    </source>
</evidence>
<evidence type="ECO:0000256" key="3">
    <source>
        <dbReference type="ARBA" id="ARBA00022723"/>
    </source>
</evidence>
<dbReference type="AlphaFoldDB" id="A0A8K0KS42"/>
<keyword evidence="4" id="KW-0378">Hydrolase</keyword>
<dbReference type="PANTHER" id="PTHR10060">
    <property type="entry name" value="TATD FAMILY DEOXYRIBONUCLEASE"/>
    <property type="match status" value="1"/>
</dbReference>
<dbReference type="InterPro" id="IPR050891">
    <property type="entry name" value="TatD-type_Hydrolase"/>
</dbReference>
<dbReference type="CDD" id="cd01310">
    <property type="entry name" value="TatD_DNAse"/>
    <property type="match status" value="1"/>
</dbReference>
<reference evidence="8" key="2">
    <citation type="submission" date="2017-10" db="EMBL/GenBank/DDBJ databases">
        <title>Ladona fulva Genome sequencing and assembly.</title>
        <authorList>
            <person name="Murali S."/>
            <person name="Richards S."/>
            <person name="Bandaranaike D."/>
            <person name="Bellair M."/>
            <person name="Blankenburg K."/>
            <person name="Chao H."/>
            <person name="Dinh H."/>
            <person name="Doddapaneni H."/>
            <person name="Dugan-Rocha S."/>
            <person name="Elkadiri S."/>
            <person name="Gnanaolivu R."/>
            <person name="Hernandez B."/>
            <person name="Skinner E."/>
            <person name="Javaid M."/>
            <person name="Lee S."/>
            <person name="Li M."/>
            <person name="Ming W."/>
            <person name="Munidasa M."/>
            <person name="Muniz J."/>
            <person name="Nguyen L."/>
            <person name="Hughes D."/>
            <person name="Osuji N."/>
            <person name="Pu L.-L."/>
            <person name="Puazo M."/>
            <person name="Qu C."/>
            <person name="Quiroz J."/>
            <person name="Raj R."/>
            <person name="Weissenberger G."/>
            <person name="Xin Y."/>
            <person name="Zou X."/>
            <person name="Han Y."/>
            <person name="Worley K."/>
            <person name="Muzny D."/>
            <person name="Gibbs R."/>
        </authorList>
    </citation>
    <scope>NUCLEOTIDE SEQUENCE</scope>
    <source>
        <strain evidence="8">Sampled in the wild</strain>
    </source>
</reference>
<dbReference type="SUPFAM" id="SSF51556">
    <property type="entry name" value="Metallo-dependent hydrolases"/>
    <property type="match status" value="1"/>
</dbReference>
<proteinExistence type="inferred from homology"/>
<dbReference type="EMBL" id="KZ309653">
    <property type="protein sequence ID" value="KAG8239459.1"/>
    <property type="molecule type" value="Genomic_DNA"/>
</dbReference>
<evidence type="ECO:0000313" key="8">
    <source>
        <dbReference type="EMBL" id="KAG8239459.1"/>
    </source>
</evidence>
<dbReference type="Pfam" id="PF01026">
    <property type="entry name" value="TatD_DNase"/>
    <property type="match status" value="1"/>
</dbReference>
<feature type="binding site" evidence="7">
    <location>
        <position position="152"/>
    </location>
    <ligand>
        <name>a divalent metal cation</name>
        <dbReference type="ChEBI" id="CHEBI:60240"/>
        <label>1</label>
    </ligand>
</feature>
<evidence type="ECO:0000256" key="6">
    <source>
        <dbReference type="ARBA" id="ARBA00045223"/>
    </source>
</evidence>
<sequence length="316" mass="35219">MDAAQSHRNRISISCIRCRGNREVVINVEGPYSKLQMLSMIGRKFIDIGANLTDPMFQGIYNGSPKHEPDIKSVLNRAWNAGLDKIIVTGGSLDDCKDALKIARGDGRLYSTVGVHPTRCGDFENDPESLLEQLKQLAEDGSKEGKVVAIGECGLDYDRLKFCSKETQLKYFEKQLHLATSLKLPLFLHCRNAASDLIDILTKHFGPKEDRRELLGVVHSFDGTSKEAAEIINLGFCIGINGCSLKVEGNLECVRSLPSSHILLETDSPWCEPRPTHAWNCFVPYQPLPSQVKKEKWQHGCTIKGRNEPANIVYVI</sequence>
<feature type="binding site" evidence="7">
    <location>
        <position position="267"/>
    </location>
    <ligand>
        <name>a divalent metal cation</name>
        <dbReference type="ChEBI" id="CHEBI:60240"/>
        <label>1</label>
    </ligand>
</feature>
<dbReference type="GO" id="GO:0005829">
    <property type="term" value="C:cytosol"/>
    <property type="evidence" value="ECO:0007669"/>
    <property type="project" value="TreeGrafter"/>
</dbReference>
<keyword evidence="2" id="KW-0540">Nuclease</keyword>
<feature type="binding site" evidence="7">
    <location>
        <position position="189"/>
    </location>
    <ligand>
        <name>a divalent metal cation</name>
        <dbReference type="ChEBI" id="CHEBI:60240"/>
        <label>2</label>
    </ligand>
</feature>
<comment type="similarity">
    <text evidence="1">Belongs to the metallo-dependent hydrolases superfamily. TatD-type hydrolase family.</text>
</comment>
<dbReference type="GO" id="GO:0008296">
    <property type="term" value="F:3'-5'-DNA exonuclease activity"/>
    <property type="evidence" value="ECO:0007669"/>
    <property type="project" value="TreeGrafter"/>
</dbReference>
<dbReference type="Gene3D" id="3.20.20.140">
    <property type="entry name" value="Metal-dependent hydrolases"/>
    <property type="match status" value="1"/>
</dbReference>
<dbReference type="GO" id="GO:0046872">
    <property type="term" value="F:metal ion binding"/>
    <property type="evidence" value="ECO:0007669"/>
    <property type="project" value="UniProtKB-KW"/>
</dbReference>
<evidence type="ECO:0000256" key="7">
    <source>
        <dbReference type="PIRSR" id="PIRSR005902-1"/>
    </source>
</evidence>
<dbReference type="PANTHER" id="PTHR10060:SF15">
    <property type="entry name" value="DEOXYRIBONUCLEASE TATDN1"/>
    <property type="match status" value="1"/>
</dbReference>
<comment type="function">
    <text evidence="6">Deoxyribonuclease which catalyzes (in vitro) the decatenation of kinetoplast DNA, which are circular DNA catenated to each other, producing linear DNA molecules. Plays an important role in chromosomal segregation and cell cycle progression during eye development probably via its DNA decatenation activity.</text>
</comment>
<evidence type="ECO:0000313" key="9">
    <source>
        <dbReference type="Proteomes" id="UP000792457"/>
    </source>
</evidence>
<protein>
    <recommendedName>
        <fullName evidence="5">Deoxyribonuclease TATDN1</fullName>
    </recommendedName>
</protein>
<accession>A0A8K0KS42</accession>